<accession>A0A4S8KVP0</accession>
<organism evidence="2 3">
    <name type="scientific">Dendrothele bispora (strain CBS 962.96)</name>
    <dbReference type="NCBI Taxonomy" id="1314807"/>
    <lineage>
        <taxon>Eukaryota</taxon>
        <taxon>Fungi</taxon>
        <taxon>Dikarya</taxon>
        <taxon>Basidiomycota</taxon>
        <taxon>Agaricomycotina</taxon>
        <taxon>Agaricomycetes</taxon>
        <taxon>Agaricomycetidae</taxon>
        <taxon>Agaricales</taxon>
        <taxon>Agaricales incertae sedis</taxon>
        <taxon>Dendrothele</taxon>
    </lineage>
</organism>
<dbReference type="Pfam" id="PF20152">
    <property type="entry name" value="DUF6534"/>
    <property type="match status" value="1"/>
</dbReference>
<dbReference type="EMBL" id="ML179966">
    <property type="protein sequence ID" value="THU79863.1"/>
    <property type="molecule type" value="Genomic_DNA"/>
</dbReference>
<dbReference type="InterPro" id="IPR045339">
    <property type="entry name" value="DUF6534"/>
</dbReference>
<proteinExistence type="predicted"/>
<keyword evidence="3" id="KW-1185">Reference proteome</keyword>
<evidence type="ECO:0000313" key="2">
    <source>
        <dbReference type="EMBL" id="THU79863.1"/>
    </source>
</evidence>
<sequence>LEVGLNCSLAAASDMIATFSLLWAFSSFRNGIKQTDTVLQKLFQYTVTRGLFVTINQTAHVIIFLTKPEKLWWAPFHFSLSKAYVITMSKFLTEIIFSP</sequence>
<evidence type="ECO:0000313" key="3">
    <source>
        <dbReference type="Proteomes" id="UP000297245"/>
    </source>
</evidence>
<protein>
    <recommendedName>
        <fullName evidence="1">DUF6534 domain-containing protein</fullName>
    </recommendedName>
</protein>
<name>A0A4S8KVP0_DENBC</name>
<reference evidence="2 3" key="1">
    <citation type="journal article" date="2019" name="Nat. Ecol. Evol.">
        <title>Megaphylogeny resolves global patterns of mushroom evolution.</title>
        <authorList>
            <person name="Varga T."/>
            <person name="Krizsan K."/>
            <person name="Foldi C."/>
            <person name="Dima B."/>
            <person name="Sanchez-Garcia M."/>
            <person name="Sanchez-Ramirez S."/>
            <person name="Szollosi G.J."/>
            <person name="Szarkandi J.G."/>
            <person name="Papp V."/>
            <person name="Albert L."/>
            <person name="Andreopoulos W."/>
            <person name="Angelini C."/>
            <person name="Antonin V."/>
            <person name="Barry K.W."/>
            <person name="Bougher N.L."/>
            <person name="Buchanan P."/>
            <person name="Buyck B."/>
            <person name="Bense V."/>
            <person name="Catcheside P."/>
            <person name="Chovatia M."/>
            <person name="Cooper J."/>
            <person name="Damon W."/>
            <person name="Desjardin D."/>
            <person name="Finy P."/>
            <person name="Geml J."/>
            <person name="Haridas S."/>
            <person name="Hughes K."/>
            <person name="Justo A."/>
            <person name="Karasinski D."/>
            <person name="Kautmanova I."/>
            <person name="Kiss B."/>
            <person name="Kocsube S."/>
            <person name="Kotiranta H."/>
            <person name="LaButti K.M."/>
            <person name="Lechner B.E."/>
            <person name="Liimatainen K."/>
            <person name="Lipzen A."/>
            <person name="Lukacs Z."/>
            <person name="Mihaltcheva S."/>
            <person name="Morgado L.N."/>
            <person name="Niskanen T."/>
            <person name="Noordeloos M.E."/>
            <person name="Ohm R.A."/>
            <person name="Ortiz-Santana B."/>
            <person name="Ovrebo C."/>
            <person name="Racz N."/>
            <person name="Riley R."/>
            <person name="Savchenko A."/>
            <person name="Shiryaev A."/>
            <person name="Soop K."/>
            <person name="Spirin V."/>
            <person name="Szebenyi C."/>
            <person name="Tomsovsky M."/>
            <person name="Tulloss R.E."/>
            <person name="Uehling J."/>
            <person name="Grigoriev I.V."/>
            <person name="Vagvolgyi C."/>
            <person name="Papp T."/>
            <person name="Martin F.M."/>
            <person name="Miettinen O."/>
            <person name="Hibbett D.S."/>
            <person name="Nagy L.G."/>
        </authorList>
    </citation>
    <scope>NUCLEOTIDE SEQUENCE [LARGE SCALE GENOMIC DNA]</scope>
    <source>
        <strain evidence="2 3">CBS 962.96</strain>
    </source>
</reference>
<dbReference type="Proteomes" id="UP000297245">
    <property type="component" value="Unassembled WGS sequence"/>
</dbReference>
<feature type="domain" description="DUF6534" evidence="1">
    <location>
        <begin position="10"/>
        <end position="88"/>
    </location>
</feature>
<evidence type="ECO:0000259" key="1">
    <source>
        <dbReference type="Pfam" id="PF20152"/>
    </source>
</evidence>
<dbReference type="OrthoDB" id="2971182at2759"/>
<dbReference type="AlphaFoldDB" id="A0A4S8KVP0"/>
<gene>
    <name evidence="2" type="ORF">K435DRAFT_696883</name>
</gene>
<feature type="non-terminal residue" evidence="2">
    <location>
        <position position="1"/>
    </location>
</feature>